<gene>
    <name evidence="1" type="ORF">SAMN02910314_01115</name>
</gene>
<dbReference type="KEGG" id="ddt:AAY81_06350"/>
<sequence length="139" mass="15566">MLSDIKAFERVESILNEDGTIATFEKENGKILGRMMIDLCDIPDNLTVSIEPTESTYAFQGTFDFYDAALGIVIDVKSLEAKSGIWVTPQFGRCDEIAQEWIEYFIETLMKGVGEGFGVPMYAFVNDSSSFEVYPSMRA</sequence>
<keyword evidence="2" id="KW-1185">Reference proteome</keyword>
<protein>
    <submittedName>
        <fullName evidence="1">Uncharacterized protein</fullName>
    </submittedName>
</protein>
<accession>A0A172RYR4</accession>
<evidence type="ECO:0000313" key="2">
    <source>
        <dbReference type="Proteomes" id="UP000182975"/>
    </source>
</evidence>
<dbReference type="RefSeq" id="WP_066662811.1">
    <property type="nucleotide sequence ID" value="NZ_CP011402.1"/>
</dbReference>
<proteinExistence type="predicted"/>
<dbReference type="EMBL" id="FOEC01000006">
    <property type="protein sequence ID" value="SEO76421.1"/>
    <property type="molecule type" value="Genomic_DNA"/>
</dbReference>
<organism evidence="1 2">
    <name type="scientific">Denitrobacterium detoxificans</name>
    <dbReference type="NCBI Taxonomy" id="79604"/>
    <lineage>
        <taxon>Bacteria</taxon>
        <taxon>Bacillati</taxon>
        <taxon>Actinomycetota</taxon>
        <taxon>Coriobacteriia</taxon>
        <taxon>Eggerthellales</taxon>
        <taxon>Eggerthellaceae</taxon>
        <taxon>Denitrobacterium</taxon>
    </lineage>
</organism>
<dbReference type="OrthoDB" id="1823184at2"/>
<dbReference type="AlphaFoldDB" id="A0A172RYR4"/>
<dbReference type="Proteomes" id="UP000182975">
    <property type="component" value="Unassembled WGS sequence"/>
</dbReference>
<name>A0A172RYR4_9ACTN</name>
<evidence type="ECO:0000313" key="1">
    <source>
        <dbReference type="EMBL" id="SEO76421.1"/>
    </source>
</evidence>
<reference evidence="2" key="1">
    <citation type="submission" date="2016-10" db="EMBL/GenBank/DDBJ databases">
        <authorList>
            <person name="Varghese N."/>
        </authorList>
    </citation>
    <scope>NUCLEOTIDE SEQUENCE [LARGE SCALE GENOMIC DNA]</scope>
    <source>
        <strain evidence="2">DSM 21843</strain>
    </source>
</reference>